<dbReference type="InterPro" id="IPR001129">
    <property type="entry name" value="Membr-assoc_MAPEG"/>
</dbReference>
<evidence type="ECO:0000313" key="7">
    <source>
        <dbReference type="Proteomes" id="UP000037460"/>
    </source>
</evidence>
<keyword evidence="3 5" id="KW-1133">Transmembrane helix</keyword>
<protein>
    <submittedName>
        <fullName evidence="6">Glutathione S-transferase</fullName>
    </submittedName>
</protein>
<reference evidence="7" key="1">
    <citation type="journal article" date="2015" name="PLoS Genet.">
        <title>Genome Sequence and Transcriptome Analyses of Chrysochromulina tobin: Metabolic Tools for Enhanced Algal Fitness in the Prominent Order Prymnesiales (Haptophyceae).</title>
        <authorList>
            <person name="Hovde B.T."/>
            <person name="Deodato C.R."/>
            <person name="Hunsperger H.M."/>
            <person name="Ryken S.A."/>
            <person name="Yost W."/>
            <person name="Jha R.K."/>
            <person name="Patterson J."/>
            <person name="Monnat R.J. Jr."/>
            <person name="Barlow S.B."/>
            <person name="Starkenburg S.R."/>
            <person name="Cattolico R.A."/>
        </authorList>
    </citation>
    <scope>NUCLEOTIDE SEQUENCE</scope>
    <source>
        <strain evidence="7">CCMP291</strain>
    </source>
</reference>
<feature type="transmembrane region" description="Helical" evidence="5">
    <location>
        <begin position="100"/>
        <end position="120"/>
    </location>
</feature>
<keyword evidence="2 5" id="KW-0812">Transmembrane</keyword>
<dbReference type="Gene3D" id="1.20.120.550">
    <property type="entry name" value="Membrane associated eicosanoid/glutathione metabolism-like domain"/>
    <property type="match status" value="1"/>
</dbReference>
<feature type="transmembrane region" description="Helical" evidence="5">
    <location>
        <begin position="12"/>
        <end position="35"/>
    </location>
</feature>
<dbReference type="Proteomes" id="UP000037460">
    <property type="component" value="Unassembled WGS sequence"/>
</dbReference>
<keyword evidence="7" id="KW-1185">Reference proteome</keyword>
<comment type="subcellular location">
    <subcellularLocation>
        <location evidence="1">Membrane</location>
    </subcellularLocation>
</comment>
<evidence type="ECO:0000256" key="1">
    <source>
        <dbReference type="ARBA" id="ARBA00004370"/>
    </source>
</evidence>
<evidence type="ECO:0000256" key="2">
    <source>
        <dbReference type="ARBA" id="ARBA00022692"/>
    </source>
</evidence>
<dbReference type="AlphaFoldDB" id="A0A0M0JC72"/>
<dbReference type="Pfam" id="PF01124">
    <property type="entry name" value="MAPEG"/>
    <property type="match status" value="1"/>
</dbReference>
<dbReference type="OrthoDB" id="193139at2759"/>
<proteinExistence type="predicted"/>
<comment type="caution">
    <text evidence="6">The sequence shown here is derived from an EMBL/GenBank/DDBJ whole genome shotgun (WGS) entry which is preliminary data.</text>
</comment>
<evidence type="ECO:0000313" key="6">
    <source>
        <dbReference type="EMBL" id="KOO24075.1"/>
    </source>
</evidence>
<name>A0A0M0JC72_9EUKA</name>
<evidence type="ECO:0000256" key="5">
    <source>
        <dbReference type="SAM" id="Phobius"/>
    </source>
</evidence>
<gene>
    <name evidence="6" type="ORF">Ctob_003269</name>
</gene>
<sequence length="157" mass="16935">MSTFSMNSALPNLLVTYAVCTVVLFFVVKVCNFYGANMDDHPPEDALLGTQPPVPDDIKRRMRLIMNNLENAPMDLALFWAAFISVLVQSSSGGKEEALALNVLLPIYTAGRLVYAVAYARGLQPLRTICFATSTSCTVAAAGVLLSSASKAYMMTT</sequence>
<keyword evidence="6" id="KW-0808">Transferase</keyword>
<dbReference type="InterPro" id="IPR023352">
    <property type="entry name" value="MAPEG-like_dom_sf"/>
</dbReference>
<dbReference type="GO" id="GO:0016020">
    <property type="term" value="C:membrane"/>
    <property type="evidence" value="ECO:0007669"/>
    <property type="project" value="UniProtKB-SubCell"/>
</dbReference>
<organism evidence="6 7">
    <name type="scientific">Chrysochromulina tobinii</name>
    <dbReference type="NCBI Taxonomy" id="1460289"/>
    <lineage>
        <taxon>Eukaryota</taxon>
        <taxon>Haptista</taxon>
        <taxon>Haptophyta</taxon>
        <taxon>Prymnesiophyceae</taxon>
        <taxon>Prymnesiales</taxon>
        <taxon>Chrysochromulinaceae</taxon>
        <taxon>Chrysochromulina</taxon>
    </lineage>
</organism>
<feature type="transmembrane region" description="Helical" evidence="5">
    <location>
        <begin position="72"/>
        <end position="88"/>
    </location>
</feature>
<dbReference type="GO" id="GO:0016740">
    <property type="term" value="F:transferase activity"/>
    <property type="evidence" value="ECO:0007669"/>
    <property type="project" value="UniProtKB-KW"/>
</dbReference>
<evidence type="ECO:0000256" key="4">
    <source>
        <dbReference type="ARBA" id="ARBA00023136"/>
    </source>
</evidence>
<feature type="transmembrane region" description="Helical" evidence="5">
    <location>
        <begin position="126"/>
        <end position="146"/>
    </location>
</feature>
<dbReference type="EMBL" id="JWZX01003128">
    <property type="protein sequence ID" value="KOO24075.1"/>
    <property type="molecule type" value="Genomic_DNA"/>
</dbReference>
<dbReference type="SUPFAM" id="SSF161084">
    <property type="entry name" value="MAPEG domain-like"/>
    <property type="match status" value="1"/>
</dbReference>
<evidence type="ECO:0000256" key="3">
    <source>
        <dbReference type="ARBA" id="ARBA00022989"/>
    </source>
</evidence>
<keyword evidence="4 5" id="KW-0472">Membrane</keyword>
<accession>A0A0M0JC72</accession>